<evidence type="ECO:0000256" key="4">
    <source>
        <dbReference type="ARBA" id="ARBA00022833"/>
    </source>
</evidence>
<dbReference type="SMART" id="SM00829">
    <property type="entry name" value="PKS_ER"/>
    <property type="match status" value="1"/>
</dbReference>
<feature type="domain" description="Enoyl reductase (ER)" evidence="7">
    <location>
        <begin position="13"/>
        <end position="368"/>
    </location>
</feature>
<dbReference type="SUPFAM" id="SSF50129">
    <property type="entry name" value="GroES-like"/>
    <property type="match status" value="1"/>
</dbReference>
<sequence>MRIKAAVMQKADGMLTRRRIELEEVELDSPYDDEVLIRITACGVCGTDKGAIHGLEPYPTPGVLGHEGAGIVEAVGRDVKSVKPGDRVMIGFPFCGECRTCRRGEMRYCEKGQALSFSGYRLDGSSGMKRLNGEPLAGRFFQQSSWSTHTLALERQLAKVPDGIDLDLCGPYGCSISTGAGTILNELKPLPGSAIAIFGAGNVGLAAVMAARLTGATRIIAIDKVPERLALAREIGATHSLEHGADTIAELKELVGGHLDYSVEATDGSNLVGEAISALGPRGTCAMVGGAKMTATVKYNHPDVLMNGKHIIGVMGGGGQTPTFLQSLMELQRQGRFPLEKLVRFYDLADVNQAVDDSDAGTTIKPILRMPH</sequence>
<organism evidence="8 9">
    <name type="scientific">Sphingomonas molluscorum</name>
    <dbReference type="NCBI Taxonomy" id="418184"/>
    <lineage>
        <taxon>Bacteria</taxon>
        <taxon>Pseudomonadati</taxon>
        <taxon>Pseudomonadota</taxon>
        <taxon>Alphaproteobacteria</taxon>
        <taxon>Sphingomonadales</taxon>
        <taxon>Sphingomonadaceae</taxon>
        <taxon>Sphingomonas</taxon>
    </lineage>
</organism>
<dbReference type="Pfam" id="PF08240">
    <property type="entry name" value="ADH_N"/>
    <property type="match status" value="1"/>
</dbReference>
<dbReference type="SUPFAM" id="SSF51735">
    <property type="entry name" value="NAD(P)-binding Rossmann-fold domains"/>
    <property type="match status" value="1"/>
</dbReference>
<dbReference type="InterPro" id="IPR020843">
    <property type="entry name" value="ER"/>
</dbReference>
<dbReference type="InterPro" id="IPR011032">
    <property type="entry name" value="GroES-like_sf"/>
</dbReference>
<gene>
    <name evidence="8" type="ORF">WH159_00615</name>
</gene>
<comment type="cofactor">
    <cofactor evidence="1 6">
        <name>Zn(2+)</name>
        <dbReference type="ChEBI" id="CHEBI:29105"/>
    </cofactor>
</comment>
<evidence type="ECO:0000313" key="9">
    <source>
        <dbReference type="Proteomes" id="UP001380365"/>
    </source>
</evidence>
<proteinExistence type="inferred from homology"/>
<dbReference type="InterPro" id="IPR013149">
    <property type="entry name" value="ADH-like_C"/>
</dbReference>
<dbReference type="InterPro" id="IPR002328">
    <property type="entry name" value="ADH_Zn_CS"/>
</dbReference>
<accession>A0ABU8Q013</accession>
<dbReference type="PANTHER" id="PTHR43350">
    <property type="entry name" value="NAD-DEPENDENT ALCOHOL DEHYDROGENASE"/>
    <property type="match status" value="1"/>
</dbReference>
<comment type="caution">
    <text evidence="8">The sequence shown here is derived from an EMBL/GenBank/DDBJ whole genome shotgun (WGS) entry which is preliminary data.</text>
</comment>
<comment type="similarity">
    <text evidence="2 6">Belongs to the zinc-containing alcohol dehydrogenase family.</text>
</comment>
<dbReference type="Gene3D" id="3.90.180.10">
    <property type="entry name" value="Medium-chain alcohol dehydrogenases, catalytic domain"/>
    <property type="match status" value="1"/>
</dbReference>
<dbReference type="Gene3D" id="3.40.50.720">
    <property type="entry name" value="NAD(P)-binding Rossmann-like Domain"/>
    <property type="match status" value="1"/>
</dbReference>
<name>A0ABU8Q013_9SPHN</name>
<evidence type="ECO:0000259" key="7">
    <source>
        <dbReference type="SMART" id="SM00829"/>
    </source>
</evidence>
<evidence type="ECO:0000313" key="8">
    <source>
        <dbReference type="EMBL" id="MEJ5093058.1"/>
    </source>
</evidence>
<evidence type="ECO:0000256" key="6">
    <source>
        <dbReference type="RuleBase" id="RU361277"/>
    </source>
</evidence>
<reference evidence="8 9" key="1">
    <citation type="submission" date="2023-12" db="EMBL/GenBank/DDBJ databases">
        <title>Gut-associated functions are favored during microbiome assembly across C. elegans life.</title>
        <authorList>
            <person name="Zimmermann J."/>
        </authorList>
    </citation>
    <scope>NUCLEOTIDE SEQUENCE [LARGE SCALE GENOMIC DNA]</scope>
    <source>
        <strain evidence="8 9">JUb134</strain>
    </source>
</reference>
<dbReference type="InterPro" id="IPR036291">
    <property type="entry name" value="NAD(P)-bd_dom_sf"/>
</dbReference>
<protein>
    <submittedName>
        <fullName evidence="8">NAD(P)-dependent alcohol dehydrogenase</fullName>
    </submittedName>
</protein>
<dbReference type="CDD" id="cd08278">
    <property type="entry name" value="benzyl_alcohol_DH"/>
    <property type="match status" value="1"/>
</dbReference>
<keyword evidence="5" id="KW-0560">Oxidoreductase</keyword>
<dbReference type="Proteomes" id="UP001380365">
    <property type="component" value="Unassembled WGS sequence"/>
</dbReference>
<dbReference type="RefSeq" id="WP_125960844.1">
    <property type="nucleotide sequence ID" value="NZ_JBBGZA010000001.1"/>
</dbReference>
<dbReference type="InterPro" id="IPR013154">
    <property type="entry name" value="ADH-like_N"/>
</dbReference>
<dbReference type="PANTHER" id="PTHR43350:SF2">
    <property type="entry name" value="GROES-LIKE ZINC-BINDING ALCOHOL DEHYDROGENASE FAMILY PROTEIN"/>
    <property type="match status" value="1"/>
</dbReference>
<dbReference type="Pfam" id="PF00107">
    <property type="entry name" value="ADH_zinc_N"/>
    <property type="match status" value="1"/>
</dbReference>
<keyword evidence="3 6" id="KW-0479">Metal-binding</keyword>
<keyword evidence="9" id="KW-1185">Reference proteome</keyword>
<evidence type="ECO:0000256" key="2">
    <source>
        <dbReference type="ARBA" id="ARBA00008072"/>
    </source>
</evidence>
<dbReference type="PROSITE" id="PS00059">
    <property type="entry name" value="ADH_ZINC"/>
    <property type="match status" value="1"/>
</dbReference>
<evidence type="ECO:0000256" key="5">
    <source>
        <dbReference type="ARBA" id="ARBA00023002"/>
    </source>
</evidence>
<evidence type="ECO:0000256" key="3">
    <source>
        <dbReference type="ARBA" id="ARBA00022723"/>
    </source>
</evidence>
<dbReference type="EMBL" id="JBBGZA010000001">
    <property type="protein sequence ID" value="MEJ5093058.1"/>
    <property type="molecule type" value="Genomic_DNA"/>
</dbReference>
<keyword evidence="4 6" id="KW-0862">Zinc</keyword>
<evidence type="ECO:0000256" key="1">
    <source>
        <dbReference type="ARBA" id="ARBA00001947"/>
    </source>
</evidence>